<sequence>MEKHLRALVSTADRDELLWVSGYTAGLATADVEVTDQPLDAPAASAPTAPATQSLTIWYGTETGNAQGVAERLKQQAEARGIDVEMSDLATVNPRQIRKKELLALVLSTHGDGEPPETAEGFHRYLHADNAPRLDDLEYSVLALGDSSYPDFCEAGKNIDERLQALGASPLGPRIDCDVEFDAEEAQWASMLFERLESAPQSQTVQAVPSTGSQHDRRNPYHAEVLERAPLTVPPSGKRVGHVVLSLEDSGIEYAPGDSLGIQPRNDDALVDELLQLTGLSGDEEVAVDDSKLTLRAAATERLELTQVVVPFLKEWAALTGHDALEAIANDRERLRDWLSTRQTVDVIRAYPGEVSADQLVGALRKCPPRLYSIASSPELADGEVHLTVRLETGEHDDRTRTGAASGYLLERLQVGDTAPVYVEPNPRFKLPEAGSTPVIMVGPGTGVAPFRAFMQHREAIGATGGNWLFFGEQHRRTDFLYQLDWQHWQETGLLNRLSVAFSRDGAERKYVQHRILEEGADVNEWLERGAHFYVCGNGRGMAEAVEDALKTVIATERGFNDEQAQQAIDLLKSEGRYQKDVY</sequence>
<evidence type="ECO:0000313" key="14">
    <source>
        <dbReference type="Proteomes" id="UP001556636"/>
    </source>
</evidence>
<keyword evidence="8 10" id="KW-0560">Oxidoreductase</keyword>
<dbReference type="PROSITE" id="PS51384">
    <property type="entry name" value="FAD_FR"/>
    <property type="match status" value="1"/>
</dbReference>
<reference evidence="13 14" key="1">
    <citation type="submission" date="2024-02" db="EMBL/GenBank/DDBJ databases">
        <title>New especies of Spiribacter isolated from saline water.</title>
        <authorList>
            <person name="Leon M.J."/>
            <person name="De La Haba R."/>
            <person name="Sanchez-Porro C."/>
            <person name="Ventosa A."/>
        </authorList>
    </citation>
    <scope>NUCLEOTIDE SEQUENCE [LARGE SCALE GENOMIC DNA]</scope>
    <source>
        <strain evidence="14">ag22IC6-196</strain>
    </source>
</reference>
<organism evidence="13 14">
    <name type="scientific">Spiribacter roseus</name>
    <dbReference type="NCBI Taxonomy" id="1855875"/>
    <lineage>
        <taxon>Bacteria</taxon>
        <taxon>Pseudomonadati</taxon>
        <taxon>Pseudomonadota</taxon>
        <taxon>Gammaproteobacteria</taxon>
        <taxon>Chromatiales</taxon>
        <taxon>Ectothiorhodospiraceae</taxon>
        <taxon>Spiribacter</taxon>
    </lineage>
</organism>
<dbReference type="InterPro" id="IPR010199">
    <property type="entry name" value="CysJ"/>
</dbReference>
<dbReference type="Pfam" id="PF00175">
    <property type="entry name" value="NAD_binding_1"/>
    <property type="match status" value="1"/>
</dbReference>
<dbReference type="PROSITE" id="PS50902">
    <property type="entry name" value="FLAVODOXIN_LIKE"/>
    <property type="match status" value="1"/>
</dbReference>
<dbReference type="InterPro" id="IPR001433">
    <property type="entry name" value="OxRdtase_FAD/NAD-bd"/>
</dbReference>
<comment type="catalytic activity">
    <reaction evidence="10">
        <text>hydrogen sulfide + 3 NADP(+) + 3 H2O = sulfite + 3 NADPH + 4 H(+)</text>
        <dbReference type="Rhea" id="RHEA:13801"/>
        <dbReference type="ChEBI" id="CHEBI:15377"/>
        <dbReference type="ChEBI" id="CHEBI:15378"/>
        <dbReference type="ChEBI" id="CHEBI:17359"/>
        <dbReference type="ChEBI" id="CHEBI:29919"/>
        <dbReference type="ChEBI" id="CHEBI:57783"/>
        <dbReference type="ChEBI" id="CHEBI:58349"/>
        <dbReference type="EC" id="1.8.1.2"/>
    </reaction>
</comment>
<feature type="domain" description="FAD-binding FR-type" evidence="12">
    <location>
        <begin position="218"/>
        <end position="432"/>
    </location>
</feature>
<dbReference type="PANTHER" id="PTHR19384:SF128">
    <property type="entry name" value="NADPH OXIDOREDUCTASE A"/>
    <property type="match status" value="1"/>
</dbReference>
<dbReference type="PANTHER" id="PTHR19384">
    <property type="entry name" value="NITRIC OXIDE SYNTHASE-RELATED"/>
    <property type="match status" value="1"/>
</dbReference>
<keyword evidence="7 10" id="KW-0249">Electron transport</keyword>
<dbReference type="InterPro" id="IPR029039">
    <property type="entry name" value="Flavoprotein-like_sf"/>
</dbReference>
<evidence type="ECO:0000259" key="12">
    <source>
        <dbReference type="PROSITE" id="PS51384"/>
    </source>
</evidence>
<dbReference type="Gene3D" id="1.20.990.10">
    <property type="entry name" value="NADPH-cytochrome p450 Reductase, Chain A, domain 3"/>
    <property type="match status" value="1"/>
</dbReference>
<evidence type="ECO:0000256" key="2">
    <source>
        <dbReference type="ARBA" id="ARBA00022605"/>
    </source>
</evidence>
<proteinExistence type="predicted"/>
<dbReference type="Gene3D" id="3.40.50.80">
    <property type="entry name" value="Nucleotide-binding domain of ferredoxin-NADP reductase (FNR) module"/>
    <property type="match status" value="1"/>
</dbReference>
<evidence type="ECO:0000256" key="7">
    <source>
        <dbReference type="ARBA" id="ARBA00022982"/>
    </source>
</evidence>
<evidence type="ECO:0000256" key="8">
    <source>
        <dbReference type="ARBA" id="ARBA00023002"/>
    </source>
</evidence>
<feature type="domain" description="Flavodoxin-like" evidence="11">
    <location>
        <begin position="55"/>
        <end position="193"/>
    </location>
</feature>
<evidence type="ECO:0000256" key="3">
    <source>
        <dbReference type="ARBA" id="ARBA00022630"/>
    </source>
</evidence>
<dbReference type="PRINTS" id="PR00371">
    <property type="entry name" value="FPNCR"/>
</dbReference>
<dbReference type="InterPro" id="IPR001094">
    <property type="entry name" value="Flavdoxin-like"/>
</dbReference>
<dbReference type="Proteomes" id="UP001556636">
    <property type="component" value="Unassembled WGS sequence"/>
</dbReference>
<dbReference type="SUPFAM" id="SSF52218">
    <property type="entry name" value="Flavoproteins"/>
    <property type="match status" value="1"/>
</dbReference>
<dbReference type="PIRSF" id="PIRSF000207">
    <property type="entry name" value="SiR-FP_CysJ"/>
    <property type="match status" value="1"/>
</dbReference>
<evidence type="ECO:0000256" key="1">
    <source>
        <dbReference type="ARBA" id="ARBA00022448"/>
    </source>
</evidence>
<evidence type="ECO:0000256" key="6">
    <source>
        <dbReference type="ARBA" id="ARBA00022857"/>
    </source>
</evidence>
<evidence type="ECO:0000256" key="4">
    <source>
        <dbReference type="ARBA" id="ARBA00022643"/>
    </source>
</evidence>
<evidence type="ECO:0000259" key="11">
    <source>
        <dbReference type="PROSITE" id="PS50902"/>
    </source>
</evidence>
<dbReference type="CDD" id="cd06199">
    <property type="entry name" value="SiR"/>
    <property type="match status" value="1"/>
</dbReference>
<gene>
    <name evidence="13" type="ORF">V6X51_07365</name>
</gene>
<dbReference type="EC" id="1.8.1.2" evidence="10"/>
<dbReference type="InterPro" id="IPR017927">
    <property type="entry name" value="FAD-bd_FR_type"/>
</dbReference>
<name>A0ABV3RYH2_9GAMM</name>
<evidence type="ECO:0000256" key="9">
    <source>
        <dbReference type="ARBA" id="ARBA00023192"/>
    </source>
</evidence>
<evidence type="ECO:0000256" key="10">
    <source>
        <dbReference type="PIRNR" id="PIRNR000207"/>
    </source>
</evidence>
<keyword evidence="6 10" id="KW-0521">NADP</keyword>
<protein>
    <recommendedName>
        <fullName evidence="10">Sulfite reductase [NADPH] flavoprotein alpha-component</fullName>
        <shortName evidence="10">SiR-FP</shortName>
        <ecNumber evidence="10">1.8.1.2</ecNumber>
    </recommendedName>
</protein>
<dbReference type="Pfam" id="PF00258">
    <property type="entry name" value="Flavodoxin_1"/>
    <property type="match status" value="1"/>
</dbReference>
<comment type="pathway">
    <text evidence="10">Sulfur metabolism; hydrogen sulfide biosynthesis; hydrogen sulfide from sulfite (NADPH route): step 1/1.</text>
</comment>
<accession>A0ABV3RYH2</accession>
<dbReference type="InterPro" id="IPR017938">
    <property type="entry name" value="Riboflavin_synthase-like_b-brl"/>
</dbReference>
<dbReference type="InterPro" id="IPR023173">
    <property type="entry name" value="NADPH_Cyt_P450_Rdtase_alpha"/>
</dbReference>
<keyword evidence="3 10" id="KW-0285">Flavoprotein</keyword>
<dbReference type="SUPFAM" id="SSF52343">
    <property type="entry name" value="Ferredoxin reductase-like, C-terminal NADP-linked domain"/>
    <property type="match status" value="1"/>
</dbReference>
<keyword evidence="5 10" id="KW-0274">FAD</keyword>
<keyword evidence="9 10" id="KW-0198">Cysteine biosynthesis</keyword>
<dbReference type="SUPFAM" id="SSF63380">
    <property type="entry name" value="Riboflavin synthase domain-like"/>
    <property type="match status" value="1"/>
</dbReference>
<evidence type="ECO:0000256" key="5">
    <source>
        <dbReference type="ARBA" id="ARBA00022827"/>
    </source>
</evidence>
<comment type="caution">
    <text evidence="13">The sequence shown here is derived from an EMBL/GenBank/DDBJ whole genome shotgun (WGS) entry which is preliminary data.</text>
</comment>
<dbReference type="EMBL" id="JBAKFG010000003">
    <property type="protein sequence ID" value="MEX0373257.1"/>
    <property type="molecule type" value="Genomic_DNA"/>
</dbReference>
<dbReference type="InterPro" id="IPR008254">
    <property type="entry name" value="Flavodoxin/NO_synth"/>
</dbReference>
<dbReference type="RefSeq" id="WP_159299773.1">
    <property type="nucleotide sequence ID" value="NZ_JBAKFE010000003.1"/>
</dbReference>
<comment type="function">
    <text evidence="10">Component of the sulfite reductase complex that catalyzes the 6-electron reduction of sulfite to sulfide. This is one of several activities required for the biosynthesis of L-cysteine from sulfate. The flavoprotein component catalyzes the electron flow from NADPH -&gt; FAD -&gt; FMN to the hemoprotein component.</text>
</comment>
<comment type="subunit">
    <text evidence="10">Alpha(8)-beta(8). The alpha component is a flavoprotein, the beta component is a hemoprotein.</text>
</comment>
<comment type="cofactor">
    <cofactor evidence="10">
        <name>FAD</name>
        <dbReference type="ChEBI" id="CHEBI:57692"/>
    </cofactor>
    <text evidence="10">Binds 1 FAD per subunit.</text>
</comment>
<dbReference type="Gene3D" id="2.40.30.10">
    <property type="entry name" value="Translation factors"/>
    <property type="match status" value="1"/>
</dbReference>
<evidence type="ECO:0000313" key="13">
    <source>
        <dbReference type="EMBL" id="MEX0373257.1"/>
    </source>
</evidence>
<keyword evidence="2 10" id="KW-0028">Amino-acid biosynthesis</keyword>
<dbReference type="Gene3D" id="3.40.50.360">
    <property type="match status" value="1"/>
</dbReference>
<dbReference type="PRINTS" id="PR00369">
    <property type="entry name" value="FLAVODOXIN"/>
</dbReference>
<keyword evidence="1 10" id="KW-0813">Transport</keyword>
<keyword evidence="14" id="KW-1185">Reference proteome</keyword>
<dbReference type="InterPro" id="IPR039261">
    <property type="entry name" value="FNR_nucleotide-bd"/>
</dbReference>
<dbReference type="Pfam" id="PF00667">
    <property type="entry name" value="FAD_binding_1"/>
    <property type="match status" value="1"/>
</dbReference>
<dbReference type="InterPro" id="IPR001709">
    <property type="entry name" value="Flavoprot_Pyr_Nucl_cyt_Rdtase"/>
</dbReference>
<dbReference type="InterPro" id="IPR003097">
    <property type="entry name" value="CysJ-like_FAD-binding"/>
</dbReference>
<comment type="cofactor">
    <cofactor evidence="10">
        <name>FMN</name>
        <dbReference type="ChEBI" id="CHEBI:58210"/>
    </cofactor>
    <text evidence="10">Binds 1 FMN per subunit.</text>
</comment>
<keyword evidence="4 10" id="KW-0288">FMN</keyword>